<evidence type="ECO:0000313" key="1">
    <source>
        <dbReference type="EMBL" id="GIY98215.1"/>
    </source>
</evidence>
<dbReference type="Proteomes" id="UP001054945">
    <property type="component" value="Unassembled WGS sequence"/>
</dbReference>
<keyword evidence="2" id="KW-1185">Reference proteome</keyword>
<comment type="caution">
    <text evidence="1">The sequence shown here is derived from an EMBL/GenBank/DDBJ whole genome shotgun (WGS) entry which is preliminary data.</text>
</comment>
<dbReference type="EMBL" id="BPLR01000899">
    <property type="protein sequence ID" value="GIY98215.1"/>
    <property type="molecule type" value="Genomic_DNA"/>
</dbReference>
<reference evidence="1 2" key="1">
    <citation type="submission" date="2021-06" db="EMBL/GenBank/DDBJ databases">
        <title>Caerostris extrusa draft genome.</title>
        <authorList>
            <person name="Kono N."/>
            <person name="Arakawa K."/>
        </authorList>
    </citation>
    <scope>NUCLEOTIDE SEQUENCE [LARGE SCALE GENOMIC DNA]</scope>
</reference>
<dbReference type="AlphaFoldDB" id="A0AAV4XSN1"/>
<sequence length="104" mass="12478">MTMKRYIDTKPFIRSPGHRKGVPSAVPLIKNEVGEQGEMSRFKIRTLSWLFKSHVHVNNREKWEEFFHPLPSYPREKKFWIVTRIFDFLTKRRRTANGLLSTVF</sequence>
<protein>
    <submittedName>
        <fullName evidence="1">Uncharacterized protein</fullName>
    </submittedName>
</protein>
<accession>A0AAV4XSN1</accession>
<name>A0AAV4XSN1_CAEEX</name>
<organism evidence="1 2">
    <name type="scientific">Caerostris extrusa</name>
    <name type="common">Bark spider</name>
    <name type="synonym">Caerostris bankana</name>
    <dbReference type="NCBI Taxonomy" id="172846"/>
    <lineage>
        <taxon>Eukaryota</taxon>
        <taxon>Metazoa</taxon>
        <taxon>Ecdysozoa</taxon>
        <taxon>Arthropoda</taxon>
        <taxon>Chelicerata</taxon>
        <taxon>Arachnida</taxon>
        <taxon>Araneae</taxon>
        <taxon>Araneomorphae</taxon>
        <taxon>Entelegynae</taxon>
        <taxon>Araneoidea</taxon>
        <taxon>Araneidae</taxon>
        <taxon>Caerostris</taxon>
    </lineage>
</organism>
<gene>
    <name evidence="1" type="ORF">CEXT_225001</name>
</gene>
<proteinExistence type="predicted"/>
<evidence type="ECO:0000313" key="2">
    <source>
        <dbReference type="Proteomes" id="UP001054945"/>
    </source>
</evidence>